<sequence length="137" mass="15993">MIIGLFVAFFFAYASYNYVYMDFINGTREQVDEIRVSYGDGVLIGVTFFLFTYIVPFLYLNRHRKRQPLELWEVYSAKSMSIATMGALGLTLLIGFVYKKIEVKHLSSVGYEYSHTKENHRAFGFDTDIYIYAEKKL</sequence>
<dbReference type="AlphaFoldDB" id="A0AAP6ZPI8"/>
<protein>
    <submittedName>
        <fullName evidence="2">Uncharacterized protein</fullName>
    </submittedName>
</protein>
<feature type="transmembrane region" description="Helical" evidence="1">
    <location>
        <begin position="80"/>
        <end position="98"/>
    </location>
</feature>
<gene>
    <name evidence="2" type="ORF">F0238_20195</name>
</gene>
<feature type="transmembrane region" description="Helical" evidence="1">
    <location>
        <begin position="38"/>
        <end position="60"/>
    </location>
</feature>
<dbReference type="EMBL" id="VTXP01000013">
    <property type="protein sequence ID" value="NOJ25047.1"/>
    <property type="molecule type" value="Genomic_DNA"/>
</dbReference>
<evidence type="ECO:0000313" key="3">
    <source>
        <dbReference type="Proteomes" id="UP000576645"/>
    </source>
</evidence>
<evidence type="ECO:0000313" key="2">
    <source>
        <dbReference type="EMBL" id="NOJ25047.1"/>
    </source>
</evidence>
<keyword evidence="1" id="KW-0472">Membrane</keyword>
<dbReference type="RefSeq" id="WP_171353592.1">
    <property type="nucleotide sequence ID" value="NZ_VTXP01000013.1"/>
</dbReference>
<proteinExistence type="predicted"/>
<keyword evidence="1" id="KW-1133">Transmembrane helix</keyword>
<keyword evidence="1" id="KW-0812">Transmembrane</keyword>
<accession>A0AAP6ZPI8</accession>
<evidence type="ECO:0000256" key="1">
    <source>
        <dbReference type="SAM" id="Phobius"/>
    </source>
</evidence>
<comment type="caution">
    <text evidence="2">The sequence shown here is derived from an EMBL/GenBank/DDBJ whole genome shotgun (WGS) entry which is preliminary data.</text>
</comment>
<organism evidence="2 3">
    <name type="scientific">Vibrio coralliilyticus</name>
    <dbReference type="NCBI Taxonomy" id="190893"/>
    <lineage>
        <taxon>Bacteria</taxon>
        <taxon>Pseudomonadati</taxon>
        <taxon>Pseudomonadota</taxon>
        <taxon>Gammaproteobacteria</taxon>
        <taxon>Vibrionales</taxon>
        <taxon>Vibrionaceae</taxon>
        <taxon>Vibrio</taxon>
    </lineage>
</organism>
<reference evidence="2 3" key="1">
    <citation type="submission" date="2019-09" db="EMBL/GenBank/DDBJ databases">
        <title>Draft genome sequencing and comparative genomics of hatchery-associated Vibrios.</title>
        <authorList>
            <person name="Kehlet-Delgado H."/>
            <person name="Mueller R.S."/>
        </authorList>
    </citation>
    <scope>NUCLEOTIDE SEQUENCE [LARGE SCALE GENOMIC DNA]</scope>
    <source>
        <strain evidence="2 3">09-121-3</strain>
    </source>
</reference>
<name>A0AAP6ZPI8_9VIBR</name>
<dbReference type="Proteomes" id="UP000576645">
    <property type="component" value="Unassembled WGS sequence"/>
</dbReference>